<keyword evidence="1" id="KW-0500">Molybdenum</keyword>
<sequence length="358" mass="39055">MKVISTKDAVGCILCHDITQIIKGHTKGPVFRKGHIVTEEDIPVLLRVGKENLYVWEPKEGMLHEDEGAEILRQFCQGGSRKEAAFEGEKKCFRYMSASRASEGKIELTAEMDGLFKVDKKALYEVNSQGEMMIATRHGNTEVRKGDKLAGMRVIPLVISREKMDKAGDAIRQENGGKPILSLLPFVPKRVAVITTGSEVYKGRIKDTFTPVLEEKLGHYPVTIISRTVCDDDPQMVTDAIRGALEMGADLVLCTGGMSVDPDDRTPLAIRNSGAKIVIYGAPVLPGAMFLLSYMEGGQAVMGLPGCVMYAERTIFDLVLPRVLADDPVTKEEIATLGEGGLCLNCPVCTYPNCGFGK</sequence>
<dbReference type="GO" id="GO:0061599">
    <property type="term" value="F:molybdopterin molybdotransferase activity"/>
    <property type="evidence" value="ECO:0007669"/>
    <property type="project" value="UniProtKB-UniRule"/>
</dbReference>
<keyword evidence="1" id="KW-0460">Magnesium</keyword>
<dbReference type="CDD" id="cd03522">
    <property type="entry name" value="MoeA_like"/>
    <property type="match status" value="1"/>
</dbReference>
<dbReference type="SMART" id="SM00852">
    <property type="entry name" value="MoCF_biosynth"/>
    <property type="match status" value="1"/>
</dbReference>
<comment type="caution">
    <text evidence="3">The sequence shown here is derived from an EMBL/GenBank/DDBJ whole genome shotgun (WGS) entry which is preliminary data.</text>
</comment>
<accession>A0A3E3JZJ0</accession>
<dbReference type="Proteomes" id="UP000261080">
    <property type="component" value="Unassembled WGS sequence"/>
</dbReference>
<dbReference type="InterPro" id="IPR036425">
    <property type="entry name" value="MoaB/Mog-like_dom_sf"/>
</dbReference>
<keyword evidence="1" id="KW-0501">Molybdenum cofactor biosynthesis</keyword>
<evidence type="ECO:0000256" key="1">
    <source>
        <dbReference type="RuleBase" id="RU365090"/>
    </source>
</evidence>
<name>A0A3E3JZJ0_9FIRM</name>
<comment type="pathway">
    <text evidence="1">Cofactor biosynthesis; molybdopterin biosynthesis.</text>
</comment>
<organism evidence="3 4">
    <name type="scientific">Sellimonas intestinalis</name>
    <dbReference type="NCBI Taxonomy" id="1653434"/>
    <lineage>
        <taxon>Bacteria</taxon>
        <taxon>Bacillati</taxon>
        <taxon>Bacillota</taxon>
        <taxon>Clostridia</taxon>
        <taxon>Lachnospirales</taxon>
        <taxon>Lachnospiraceae</taxon>
        <taxon>Sellimonas</taxon>
    </lineage>
</organism>
<dbReference type="AlphaFoldDB" id="A0A3E3JZJ0"/>
<dbReference type="PANTHER" id="PTHR10192">
    <property type="entry name" value="MOLYBDOPTERIN BIOSYNTHESIS PROTEIN"/>
    <property type="match status" value="1"/>
</dbReference>
<comment type="catalytic activity">
    <reaction evidence="1">
        <text>adenylyl-molybdopterin + molybdate = Mo-molybdopterin + AMP + H(+)</text>
        <dbReference type="Rhea" id="RHEA:35047"/>
        <dbReference type="ChEBI" id="CHEBI:15378"/>
        <dbReference type="ChEBI" id="CHEBI:36264"/>
        <dbReference type="ChEBI" id="CHEBI:62727"/>
        <dbReference type="ChEBI" id="CHEBI:71302"/>
        <dbReference type="ChEBI" id="CHEBI:456215"/>
    </reaction>
</comment>
<dbReference type="EMBL" id="QVLX01000009">
    <property type="protein sequence ID" value="RGE85207.1"/>
    <property type="molecule type" value="Genomic_DNA"/>
</dbReference>
<dbReference type="InterPro" id="IPR038987">
    <property type="entry name" value="MoeA-like"/>
</dbReference>
<dbReference type="Pfam" id="PF00994">
    <property type="entry name" value="MoCF_biosynth"/>
    <property type="match status" value="1"/>
</dbReference>
<dbReference type="UniPathway" id="UPA00344"/>
<dbReference type="PANTHER" id="PTHR10192:SF28">
    <property type="entry name" value="MOLYBDOPTERIN MOLYBDENUMTRANSFERASE"/>
    <property type="match status" value="1"/>
</dbReference>
<comment type="cofactor">
    <cofactor evidence="1">
        <name>Mg(2+)</name>
        <dbReference type="ChEBI" id="CHEBI:18420"/>
    </cofactor>
</comment>
<dbReference type="SUPFAM" id="SSF53218">
    <property type="entry name" value="Molybdenum cofactor biosynthesis proteins"/>
    <property type="match status" value="1"/>
</dbReference>
<dbReference type="Gene3D" id="3.40.980.10">
    <property type="entry name" value="MoaB/Mog-like domain"/>
    <property type="match status" value="1"/>
</dbReference>
<protein>
    <recommendedName>
        <fullName evidence="1">Molybdopterin molybdenumtransferase</fullName>
        <ecNumber evidence="1">2.10.1.1</ecNumber>
    </recommendedName>
</protein>
<dbReference type="GO" id="GO:0046872">
    <property type="term" value="F:metal ion binding"/>
    <property type="evidence" value="ECO:0007669"/>
    <property type="project" value="UniProtKB-UniRule"/>
</dbReference>
<dbReference type="RefSeq" id="WP_024733418.1">
    <property type="nucleotide sequence ID" value="NZ_BAABYU010000001.1"/>
</dbReference>
<evidence type="ECO:0000259" key="2">
    <source>
        <dbReference type="SMART" id="SM00852"/>
    </source>
</evidence>
<proteinExistence type="inferred from homology"/>
<dbReference type="GO" id="GO:0005829">
    <property type="term" value="C:cytosol"/>
    <property type="evidence" value="ECO:0007669"/>
    <property type="project" value="TreeGrafter"/>
</dbReference>
<dbReference type="OrthoDB" id="9767940at2"/>
<keyword evidence="4" id="KW-1185">Reference proteome</keyword>
<comment type="similarity">
    <text evidence="1">Belongs to the MoeA family.</text>
</comment>
<dbReference type="InterPro" id="IPR001453">
    <property type="entry name" value="MoaB/Mog_dom"/>
</dbReference>
<comment type="function">
    <text evidence="1">Catalyzes the insertion of molybdate into adenylated molybdopterin with the concomitant release of AMP.</text>
</comment>
<feature type="domain" description="MoaB/Mog" evidence="2">
    <location>
        <begin position="192"/>
        <end position="325"/>
    </location>
</feature>
<dbReference type="GO" id="GO:0006777">
    <property type="term" value="P:Mo-molybdopterin cofactor biosynthetic process"/>
    <property type="evidence" value="ECO:0007669"/>
    <property type="project" value="UniProtKB-UniRule"/>
</dbReference>
<evidence type="ECO:0000313" key="3">
    <source>
        <dbReference type="EMBL" id="RGE85207.1"/>
    </source>
</evidence>
<keyword evidence="1" id="KW-0808">Transferase</keyword>
<dbReference type="EC" id="2.10.1.1" evidence="1"/>
<evidence type="ECO:0000313" key="4">
    <source>
        <dbReference type="Proteomes" id="UP000261080"/>
    </source>
</evidence>
<gene>
    <name evidence="3" type="ORF">DW016_13805</name>
</gene>
<reference evidence="3 4" key="1">
    <citation type="submission" date="2018-08" db="EMBL/GenBank/DDBJ databases">
        <title>A genome reference for cultivated species of the human gut microbiota.</title>
        <authorList>
            <person name="Zou Y."/>
            <person name="Xue W."/>
            <person name="Luo G."/>
        </authorList>
    </citation>
    <scope>NUCLEOTIDE SEQUENCE [LARGE SCALE GENOMIC DNA]</scope>
    <source>
        <strain evidence="3 4">AF37-2AT</strain>
    </source>
</reference>
<keyword evidence="1" id="KW-0479">Metal-binding</keyword>